<evidence type="ECO:0000313" key="2">
    <source>
        <dbReference type="Proteomes" id="UP001589810"/>
    </source>
</evidence>
<dbReference type="EMBL" id="JBHLUD010000011">
    <property type="protein sequence ID" value="MFC0546158.1"/>
    <property type="molecule type" value="Genomic_DNA"/>
</dbReference>
<dbReference type="RefSeq" id="WP_273943287.1">
    <property type="nucleotide sequence ID" value="NZ_CP097263.1"/>
</dbReference>
<organism evidence="1 2">
    <name type="scientific">Kutzneria chonburiensis</name>
    <dbReference type="NCBI Taxonomy" id="1483604"/>
    <lineage>
        <taxon>Bacteria</taxon>
        <taxon>Bacillati</taxon>
        <taxon>Actinomycetota</taxon>
        <taxon>Actinomycetes</taxon>
        <taxon>Pseudonocardiales</taxon>
        <taxon>Pseudonocardiaceae</taxon>
        <taxon>Kutzneria</taxon>
    </lineage>
</organism>
<dbReference type="NCBIfam" id="NF033532">
    <property type="entry name" value="lone7para_assoc"/>
    <property type="match status" value="1"/>
</dbReference>
<dbReference type="Proteomes" id="UP001589810">
    <property type="component" value="Unassembled WGS sequence"/>
</dbReference>
<evidence type="ECO:0000313" key="1">
    <source>
        <dbReference type="EMBL" id="MFC0546158.1"/>
    </source>
</evidence>
<dbReference type="InterPro" id="IPR047659">
    <property type="entry name" value="T7SS_assoc"/>
</dbReference>
<name>A0ABV6N0P9_9PSEU</name>
<comment type="caution">
    <text evidence="1">The sequence shown here is derived from an EMBL/GenBank/DDBJ whole genome shotgun (WGS) entry which is preliminary data.</text>
</comment>
<proteinExistence type="predicted"/>
<sequence length="170" mass="17839">MSSDQWLFLVDPAWQAAEDGQNPPAGSVVGGWLVTDGVVGRFEPNPDYEPLTPESPTDPVDAALRMAADGEVDSDALFAVIRESEFGVALDEHQRPLIAPAPDDVLSLLVTTAPAHRGRVRAEAWQVVNAAELAGMLAEHEVDALVNPGATTSTRLLASTIADAAVHPAG</sequence>
<reference evidence="1 2" key="1">
    <citation type="submission" date="2024-09" db="EMBL/GenBank/DDBJ databases">
        <authorList>
            <person name="Sun Q."/>
            <person name="Mori K."/>
        </authorList>
    </citation>
    <scope>NUCLEOTIDE SEQUENCE [LARGE SCALE GENOMIC DNA]</scope>
    <source>
        <strain evidence="1 2">TBRC 1432</strain>
    </source>
</reference>
<keyword evidence="2" id="KW-1185">Reference proteome</keyword>
<accession>A0ABV6N0P9</accession>
<gene>
    <name evidence="1" type="ORF">ACFFH7_31900</name>
</gene>
<protein>
    <submittedName>
        <fullName evidence="1">Type VII secretion system-associated protein</fullName>
    </submittedName>
</protein>